<keyword evidence="4" id="KW-0560">Oxidoreductase</keyword>
<dbReference type="STRING" id="395965.Msil_1987"/>
<dbReference type="RefSeq" id="WP_012590999.1">
    <property type="nucleotide sequence ID" value="NC_011666.1"/>
</dbReference>
<dbReference type="Gene3D" id="3.90.180.10">
    <property type="entry name" value="Medium-chain alcohol dehydrogenases, catalytic domain"/>
    <property type="match status" value="1"/>
</dbReference>
<comment type="cofactor">
    <cofactor evidence="1">
        <name>Zn(2+)</name>
        <dbReference type="ChEBI" id="CHEBI:29105"/>
    </cofactor>
</comment>
<dbReference type="EMBL" id="CP001280">
    <property type="protein sequence ID" value="ACK50929.1"/>
    <property type="molecule type" value="Genomic_DNA"/>
</dbReference>
<evidence type="ECO:0000256" key="4">
    <source>
        <dbReference type="ARBA" id="ARBA00023002"/>
    </source>
</evidence>
<dbReference type="InterPro" id="IPR036291">
    <property type="entry name" value="NAD(P)-bd_dom_sf"/>
</dbReference>
<dbReference type="eggNOG" id="COG1064">
    <property type="taxonomic scope" value="Bacteria"/>
</dbReference>
<proteinExistence type="predicted"/>
<keyword evidence="3" id="KW-0862">Zinc</keyword>
<evidence type="ECO:0000313" key="6">
    <source>
        <dbReference type="EMBL" id="ACK50929.1"/>
    </source>
</evidence>
<dbReference type="AlphaFoldDB" id="B8EPS5"/>
<dbReference type="PANTHER" id="PTHR42683">
    <property type="entry name" value="ALDEHYDE REDUCTASE"/>
    <property type="match status" value="1"/>
</dbReference>
<accession>B8EPS5</accession>
<dbReference type="GO" id="GO:0008106">
    <property type="term" value="F:alcohol dehydrogenase (NADP+) activity"/>
    <property type="evidence" value="ECO:0007669"/>
    <property type="project" value="UniProtKB-ARBA"/>
</dbReference>
<dbReference type="FunFam" id="3.40.50.720:FF:000022">
    <property type="entry name" value="Cinnamyl alcohol dehydrogenase"/>
    <property type="match status" value="1"/>
</dbReference>
<evidence type="ECO:0000256" key="2">
    <source>
        <dbReference type="ARBA" id="ARBA00022723"/>
    </source>
</evidence>
<name>B8EPS5_METSB</name>
<feature type="domain" description="Alcohol dehydrogenase-like C-terminal" evidence="5">
    <location>
        <begin position="55"/>
        <end position="177"/>
    </location>
</feature>
<evidence type="ECO:0000256" key="3">
    <source>
        <dbReference type="ARBA" id="ARBA00022833"/>
    </source>
</evidence>
<dbReference type="HOGENOM" id="CLU_026673_20_4_5"/>
<dbReference type="OrthoDB" id="9809185at2"/>
<organism evidence="6 7">
    <name type="scientific">Methylocella silvestris (strain DSM 15510 / CIP 108128 / LMG 27833 / NCIMB 13906 / BL2)</name>
    <dbReference type="NCBI Taxonomy" id="395965"/>
    <lineage>
        <taxon>Bacteria</taxon>
        <taxon>Pseudomonadati</taxon>
        <taxon>Pseudomonadota</taxon>
        <taxon>Alphaproteobacteria</taxon>
        <taxon>Hyphomicrobiales</taxon>
        <taxon>Beijerinckiaceae</taxon>
        <taxon>Methylocella</taxon>
    </lineage>
</organism>
<dbReference type="Pfam" id="PF00107">
    <property type="entry name" value="ADH_zinc_N"/>
    <property type="match status" value="1"/>
</dbReference>
<evidence type="ECO:0000259" key="5">
    <source>
        <dbReference type="Pfam" id="PF00107"/>
    </source>
</evidence>
<dbReference type="SUPFAM" id="SSF51735">
    <property type="entry name" value="NAD(P)-binding Rossmann-fold domains"/>
    <property type="match status" value="1"/>
</dbReference>
<dbReference type="InterPro" id="IPR013149">
    <property type="entry name" value="ADH-like_C"/>
</dbReference>
<dbReference type="PROSITE" id="PS00065">
    <property type="entry name" value="D_2_HYDROXYACID_DH_1"/>
    <property type="match status" value="1"/>
</dbReference>
<keyword evidence="7" id="KW-1185">Reference proteome</keyword>
<reference evidence="6 7" key="1">
    <citation type="journal article" date="2010" name="J. Bacteriol.">
        <title>Complete genome sequence of the aerobic facultative methanotroph Methylocella silvestris BL2.</title>
        <authorList>
            <person name="Chen Y."/>
            <person name="Crombie A."/>
            <person name="Rahman M.T."/>
            <person name="Dedysh S.N."/>
            <person name="Liesack W."/>
            <person name="Stott M.B."/>
            <person name="Alam M."/>
            <person name="Theisen A.R."/>
            <person name="Murrell J.C."/>
            <person name="Dunfield P.F."/>
        </authorList>
    </citation>
    <scope>NUCLEOTIDE SEQUENCE [LARGE SCALE GENOMIC DNA]</scope>
    <source>
        <strain evidence="7">DSM 15510 / CIP 108128 / LMG 27833 / NCIMB 13906 / BL2</strain>
    </source>
</reference>
<dbReference type="InterPro" id="IPR029752">
    <property type="entry name" value="D-isomer_DH_CS1"/>
</dbReference>
<dbReference type="GO" id="GO:0046872">
    <property type="term" value="F:metal ion binding"/>
    <property type="evidence" value="ECO:0007669"/>
    <property type="project" value="UniProtKB-KW"/>
</dbReference>
<dbReference type="Gene3D" id="3.40.50.720">
    <property type="entry name" value="NAD(P)-binding Rossmann-like Domain"/>
    <property type="match status" value="1"/>
</dbReference>
<gene>
    <name evidence="6" type="ordered locus">Msil_1987</name>
</gene>
<evidence type="ECO:0000313" key="7">
    <source>
        <dbReference type="Proteomes" id="UP000002257"/>
    </source>
</evidence>
<evidence type="ECO:0000256" key="1">
    <source>
        <dbReference type="ARBA" id="ARBA00001947"/>
    </source>
</evidence>
<dbReference type="Proteomes" id="UP000002257">
    <property type="component" value="Chromosome"/>
</dbReference>
<protein>
    <submittedName>
        <fullName evidence="6">Alcohol dehydrogenase zinc-binding domain protein</fullName>
    </submittedName>
</protein>
<dbReference type="InterPro" id="IPR047109">
    <property type="entry name" value="CAD-like"/>
</dbReference>
<sequence>MAFSACRPPWVVPIPDDLDAKEAGPLLCGGVTVFTPLKVFDIRPTNRVGVVGIGGLGHMALKFAKAWGWEVTAFTSTDSKAAEARAFGAHDVVNSRNGDDLRKIAGTLDLLLVTVNVPLDWPAMMATLRPKGRLHVVGAVLEPIPVAAFPIIMGQNSFSGSPNGSPTTTADMLKFAARHKIAPQMEHFPMSKVNDAIQRLLDGKARYRIVLDVT</sequence>
<keyword evidence="2" id="KW-0479">Metal-binding</keyword>
<dbReference type="KEGG" id="msl:Msil_1987"/>